<reference evidence="8" key="1">
    <citation type="submission" date="2016-11" db="EMBL/GenBank/DDBJ databases">
        <authorList>
            <person name="Varghese N."/>
            <person name="Submissions S."/>
        </authorList>
    </citation>
    <scope>NUCLEOTIDE SEQUENCE [LARGE SCALE GENOMIC DNA]</scope>
    <source>
        <strain evidence="8">Sac-22</strain>
    </source>
</reference>
<dbReference type="InterPro" id="IPR013740">
    <property type="entry name" value="Redoxin"/>
</dbReference>
<evidence type="ECO:0000259" key="6">
    <source>
        <dbReference type="PROSITE" id="PS51352"/>
    </source>
</evidence>
<dbReference type="CDD" id="cd02966">
    <property type="entry name" value="TlpA_like_family"/>
    <property type="match status" value="1"/>
</dbReference>
<dbReference type="PANTHER" id="PTHR42852">
    <property type="entry name" value="THIOL:DISULFIDE INTERCHANGE PROTEIN DSBE"/>
    <property type="match status" value="1"/>
</dbReference>
<dbReference type="InterPro" id="IPR036249">
    <property type="entry name" value="Thioredoxin-like_sf"/>
</dbReference>
<feature type="chain" id="PRO_5013156103" evidence="5">
    <location>
        <begin position="24"/>
        <end position="184"/>
    </location>
</feature>
<accession>A0A1M7RE37</accession>
<dbReference type="Pfam" id="PF08534">
    <property type="entry name" value="Redoxin"/>
    <property type="match status" value="1"/>
</dbReference>
<keyword evidence="7" id="KW-0413">Isomerase</keyword>
<dbReference type="PROSITE" id="PS00194">
    <property type="entry name" value="THIOREDOXIN_1"/>
    <property type="match status" value="1"/>
</dbReference>
<dbReference type="PANTHER" id="PTHR42852:SF6">
    <property type="entry name" value="THIOL:DISULFIDE INTERCHANGE PROTEIN DSBE"/>
    <property type="match status" value="1"/>
</dbReference>
<keyword evidence="5" id="KW-0732">Signal</keyword>
<evidence type="ECO:0000256" key="2">
    <source>
        <dbReference type="ARBA" id="ARBA00022748"/>
    </source>
</evidence>
<organism evidence="7 8">
    <name type="scientific">Duganella sacchari</name>
    <dbReference type="NCBI Taxonomy" id="551987"/>
    <lineage>
        <taxon>Bacteria</taxon>
        <taxon>Pseudomonadati</taxon>
        <taxon>Pseudomonadota</taxon>
        <taxon>Betaproteobacteria</taxon>
        <taxon>Burkholderiales</taxon>
        <taxon>Oxalobacteraceae</taxon>
        <taxon>Telluria group</taxon>
        <taxon>Duganella</taxon>
    </lineage>
</organism>
<dbReference type="STRING" id="551987.SAMN05192549_1228"/>
<gene>
    <name evidence="7" type="ORF">SAMN05192549_1228</name>
</gene>
<keyword evidence="3" id="KW-1015">Disulfide bond</keyword>
<dbReference type="SUPFAM" id="SSF52833">
    <property type="entry name" value="Thioredoxin-like"/>
    <property type="match status" value="1"/>
</dbReference>
<proteinExistence type="predicted"/>
<evidence type="ECO:0000256" key="1">
    <source>
        <dbReference type="ARBA" id="ARBA00004196"/>
    </source>
</evidence>
<evidence type="ECO:0000256" key="3">
    <source>
        <dbReference type="ARBA" id="ARBA00023157"/>
    </source>
</evidence>
<dbReference type="EMBL" id="FRCX01000022">
    <property type="protein sequence ID" value="SHN44409.1"/>
    <property type="molecule type" value="Genomic_DNA"/>
</dbReference>
<comment type="subcellular location">
    <subcellularLocation>
        <location evidence="1">Cell envelope</location>
    </subcellularLocation>
</comment>
<dbReference type="Gene3D" id="3.40.30.10">
    <property type="entry name" value="Glutaredoxin"/>
    <property type="match status" value="1"/>
</dbReference>
<evidence type="ECO:0000256" key="4">
    <source>
        <dbReference type="ARBA" id="ARBA00023284"/>
    </source>
</evidence>
<dbReference type="RefSeq" id="WP_072790599.1">
    <property type="nucleotide sequence ID" value="NZ_FRCX01000022.1"/>
</dbReference>
<dbReference type="InterPro" id="IPR013766">
    <property type="entry name" value="Thioredoxin_domain"/>
</dbReference>
<dbReference type="InterPro" id="IPR017937">
    <property type="entry name" value="Thioredoxin_CS"/>
</dbReference>
<keyword evidence="2" id="KW-0201">Cytochrome c-type biogenesis</keyword>
<feature type="signal peptide" evidence="5">
    <location>
        <begin position="1"/>
        <end position="23"/>
    </location>
</feature>
<dbReference type="PROSITE" id="PS51352">
    <property type="entry name" value="THIOREDOXIN_2"/>
    <property type="match status" value="1"/>
</dbReference>
<evidence type="ECO:0000313" key="7">
    <source>
        <dbReference type="EMBL" id="SHN44409.1"/>
    </source>
</evidence>
<dbReference type="Proteomes" id="UP000184339">
    <property type="component" value="Unassembled WGS sequence"/>
</dbReference>
<feature type="domain" description="Thioredoxin" evidence="6">
    <location>
        <begin position="27"/>
        <end position="184"/>
    </location>
</feature>
<dbReference type="GO" id="GO:0016853">
    <property type="term" value="F:isomerase activity"/>
    <property type="evidence" value="ECO:0007669"/>
    <property type="project" value="UniProtKB-KW"/>
</dbReference>
<evidence type="ECO:0000256" key="5">
    <source>
        <dbReference type="SAM" id="SignalP"/>
    </source>
</evidence>
<dbReference type="GO" id="GO:0015036">
    <property type="term" value="F:disulfide oxidoreductase activity"/>
    <property type="evidence" value="ECO:0007669"/>
    <property type="project" value="UniProtKB-ARBA"/>
</dbReference>
<dbReference type="OrthoDB" id="9811352at2"/>
<keyword evidence="8" id="KW-1185">Reference proteome</keyword>
<protein>
    <submittedName>
        <fullName evidence="7">Thiol-disulfide isomerase or thioredoxin</fullName>
    </submittedName>
</protein>
<dbReference type="GO" id="GO:0030313">
    <property type="term" value="C:cell envelope"/>
    <property type="evidence" value="ECO:0007669"/>
    <property type="project" value="UniProtKB-SubCell"/>
</dbReference>
<dbReference type="GO" id="GO:0017004">
    <property type="term" value="P:cytochrome complex assembly"/>
    <property type="evidence" value="ECO:0007669"/>
    <property type="project" value="UniProtKB-KW"/>
</dbReference>
<name>A0A1M7RE37_9BURK</name>
<sequence length="184" mass="19687">MNPKHLKAYIVVGLLFAASGAYVGYQKQNTPQTPPLTTTQPAGVTGPVQELYKQTLPDAKGVSTALAQYKGKAMLVNFWAPWCGPCVQEMPELSALAAGEEGKKLQVIGIGIDSPTNIAEFSDKFKISYPVFVAGMSGTELSRQFGNSGGGLPYTVLIGADGQVKKTYLGRLKFDELRKDLATL</sequence>
<dbReference type="AlphaFoldDB" id="A0A1M7RE37"/>
<dbReference type="InterPro" id="IPR050553">
    <property type="entry name" value="Thioredoxin_ResA/DsbE_sf"/>
</dbReference>
<keyword evidence="4" id="KW-0676">Redox-active center</keyword>
<evidence type="ECO:0000313" key="8">
    <source>
        <dbReference type="Proteomes" id="UP000184339"/>
    </source>
</evidence>